<name>A0AAP0MTN4_9ROSI</name>
<proteinExistence type="predicted"/>
<evidence type="ECO:0000259" key="3">
    <source>
        <dbReference type="PROSITE" id="PS51371"/>
    </source>
</evidence>
<dbReference type="Proteomes" id="UP001428341">
    <property type="component" value="Unassembled WGS sequence"/>
</dbReference>
<sequence>MPGVRVGGDALDMMRGILSPSIYFTECRLQEYRLTRYTSYLIGLIVLLKILPLMGRGRCFTITRILVNSNLSQFIFQTHTMQGMIKGVRTCQGILKGAILKHHQGRYVVEGRKTCSRFGCVISSSSSPTEEKGLENISVAEVLMTKGDDKVGSWLCCRSDDTVEDAVKNMAQHNIGSLVVLKPGEQQHIAGIFTEREKITKVSGVGNGGLADYLRKIVGQGRSPKYTRVAEIMTDENKLITLPSDANILHAMQLMTDKHIRHVPVIDGRIVGMISIVDVVRAVVEQQKGELKRLNEFIRGEYY</sequence>
<dbReference type="InterPro" id="IPR000644">
    <property type="entry name" value="CBS_dom"/>
</dbReference>
<feature type="domain" description="CBS" evidence="3">
    <location>
        <begin position="144"/>
        <end position="210"/>
    </location>
</feature>
<dbReference type="PANTHER" id="PTHR43080:SF12">
    <property type="entry name" value="CYSTATHIONINE BETA-SYNTHASE (CBS) FAMILY PROTEIN"/>
    <property type="match status" value="1"/>
</dbReference>
<dbReference type="Gene3D" id="3.10.580.10">
    <property type="entry name" value="CBS-domain"/>
    <property type="match status" value="1"/>
</dbReference>
<comment type="caution">
    <text evidence="4">The sequence shown here is derived from an EMBL/GenBank/DDBJ whole genome shotgun (WGS) entry which is preliminary data.</text>
</comment>
<dbReference type="InterPro" id="IPR051257">
    <property type="entry name" value="Diverse_CBS-Domain"/>
</dbReference>
<dbReference type="InterPro" id="IPR046342">
    <property type="entry name" value="CBS_dom_sf"/>
</dbReference>
<reference evidence="4 5" key="1">
    <citation type="submission" date="2024-05" db="EMBL/GenBank/DDBJ databases">
        <title>Haplotype-resolved chromosome-level genome assembly of Huyou (Citrus changshanensis).</title>
        <authorList>
            <person name="Miao C."/>
            <person name="Chen W."/>
            <person name="Wu Y."/>
            <person name="Wang L."/>
            <person name="Zhao S."/>
            <person name="Grierson D."/>
            <person name="Xu C."/>
            <person name="Chen K."/>
        </authorList>
    </citation>
    <scope>NUCLEOTIDE SEQUENCE [LARGE SCALE GENOMIC DNA]</scope>
    <source>
        <strain evidence="4">01-14</strain>
        <tissue evidence="4">Leaf</tissue>
    </source>
</reference>
<dbReference type="InterPro" id="IPR044725">
    <property type="entry name" value="CBSX3_CBS_dom"/>
</dbReference>
<dbReference type="PANTHER" id="PTHR43080">
    <property type="entry name" value="CBS DOMAIN-CONTAINING PROTEIN CBSX3, MITOCHONDRIAL"/>
    <property type="match status" value="1"/>
</dbReference>
<dbReference type="EMBL" id="JBCGBO010000003">
    <property type="protein sequence ID" value="KAK9216725.1"/>
    <property type="molecule type" value="Genomic_DNA"/>
</dbReference>
<dbReference type="AlphaFoldDB" id="A0AAP0MTN4"/>
<dbReference type="SUPFAM" id="SSF54631">
    <property type="entry name" value="CBS-domain pair"/>
    <property type="match status" value="1"/>
</dbReference>
<organism evidence="4 5">
    <name type="scientific">Citrus x changshan-huyou</name>
    <dbReference type="NCBI Taxonomy" id="2935761"/>
    <lineage>
        <taxon>Eukaryota</taxon>
        <taxon>Viridiplantae</taxon>
        <taxon>Streptophyta</taxon>
        <taxon>Embryophyta</taxon>
        <taxon>Tracheophyta</taxon>
        <taxon>Spermatophyta</taxon>
        <taxon>Magnoliopsida</taxon>
        <taxon>eudicotyledons</taxon>
        <taxon>Gunneridae</taxon>
        <taxon>Pentapetalae</taxon>
        <taxon>rosids</taxon>
        <taxon>malvids</taxon>
        <taxon>Sapindales</taxon>
        <taxon>Rutaceae</taxon>
        <taxon>Aurantioideae</taxon>
        <taxon>Citrus</taxon>
    </lineage>
</organism>
<dbReference type="PROSITE" id="PS51371">
    <property type="entry name" value="CBS"/>
    <property type="match status" value="2"/>
</dbReference>
<dbReference type="CDD" id="cd04623">
    <property type="entry name" value="CBS_pair_bac_euk"/>
    <property type="match status" value="1"/>
</dbReference>
<dbReference type="Pfam" id="PF00571">
    <property type="entry name" value="CBS"/>
    <property type="match status" value="2"/>
</dbReference>
<keyword evidence="5" id="KW-1185">Reference proteome</keyword>
<gene>
    <name evidence="4" type="ORF">WN944_008735</name>
</gene>
<keyword evidence="1 2" id="KW-0129">CBS domain</keyword>
<evidence type="ECO:0000313" key="5">
    <source>
        <dbReference type="Proteomes" id="UP001428341"/>
    </source>
</evidence>
<evidence type="ECO:0000313" key="4">
    <source>
        <dbReference type="EMBL" id="KAK9216725.1"/>
    </source>
</evidence>
<accession>A0AAP0MTN4</accession>
<dbReference type="SMART" id="SM00116">
    <property type="entry name" value="CBS"/>
    <property type="match status" value="2"/>
</dbReference>
<evidence type="ECO:0000256" key="1">
    <source>
        <dbReference type="ARBA" id="ARBA00023122"/>
    </source>
</evidence>
<protein>
    <recommendedName>
        <fullName evidence="3">CBS domain-containing protein</fullName>
    </recommendedName>
</protein>
<feature type="domain" description="CBS" evidence="3">
    <location>
        <begin position="233"/>
        <end position="291"/>
    </location>
</feature>
<evidence type="ECO:0000256" key="2">
    <source>
        <dbReference type="PROSITE-ProRule" id="PRU00703"/>
    </source>
</evidence>